<keyword evidence="3" id="KW-1185">Reference proteome</keyword>
<feature type="compositionally biased region" description="Basic and acidic residues" evidence="1">
    <location>
        <begin position="52"/>
        <end position="68"/>
    </location>
</feature>
<dbReference type="EMBL" id="JABFUD020000008">
    <property type="protein sequence ID" value="KAI5076110.1"/>
    <property type="molecule type" value="Genomic_DNA"/>
</dbReference>
<gene>
    <name evidence="2" type="ORF">GOP47_0008175</name>
</gene>
<proteinExistence type="predicted"/>
<comment type="caution">
    <text evidence="2">The sequence shown here is derived from an EMBL/GenBank/DDBJ whole genome shotgun (WGS) entry which is preliminary data.</text>
</comment>
<dbReference type="AlphaFoldDB" id="A0A9D4UXR8"/>
<accession>A0A9D4UXR8</accession>
<dbReference type="Proteomes" id="UP000886520">
    <property type="component" value="Chromosome 8"/>
</dbReference>
<dbReference type="OrthoDB" id="10582979at2759"/>
<evidence type="ECO:0000313" key="2">
    <source>
        <dbReference type="EMBL" id="KAI5076110.1"/>
    </source>
</evidence>
<evidence type="ECO:0000313" key="3">
    <source>
        <dbReference type="Proteomes" id="UP000886520"/>
    </source>
</evidence>
<evidence type="ECO:0000256" key="1">
    <source>
        <dbReference type="SAM" id="MobiDB-lite"/>
    </source>
</evidence>
<feature type="compositionally biased region" description="Basic and acidic residues" evidence="1">
    <location>
        <begin position="12"/>
        <end position="44"/>
    </location>
</feature>
<feature type="region of interest" description="Disordered" evidence="1">
    <location>
        <begin position="1"/>
        <end position="72"/>
    </location>
</feature>
<sequence length="159" mass="18001">MKQGKSKAQQLRSEERANERRIAAEAKKKVRERAAARKSEKASGDEGLSPLDEPKAEKEDTQTAQRDDLLDDSVVQFLTARERAETEGNVEPSPPKELIKKKRLKSKTDLSNGRFQVVDLSQDSSFVEERNAVEFKYGHLYGGRIKRDASMLRNLARIS</sequence>
<name>A0A9D4UXR8_ADICA</name>
<protein>
    <submittedName>
        <fullName evidence="2">Uncharacterized protein</fullName>
    </submittedName>
</protein>
<reference evidence="2" key="1">
    <citation type="submission" date="2021-01" db="EMBL/GenBank/DDBJ databases">
        <title>Adiantum capillus-veneris genome.</title>
        <authorList>
            <person name="Fang Y."/>
            <person name="Liao Q."/>
        </authorList>
    </citation>
    <scope>NUCLEOTIDE SEQUENCE</scope>
    <source>
        <strain evidence="2">H3</strain>
        <tissue evidence="2">Leaf</tissue>
    </source>
</reference>
<organism evidence="2 3">
    <name type="scientific">Adiantum capillus-veneris</name>
    <name type="common">Maidenhair fern</name>
    <dbReference type="NCBI Taxonomy" id="13818"/>
    <lineage>
        <taxon>Eukaryota</taxon>
        <taxon>Viridiplantae</taxon>
        <taxon>Streptophyta</taxon>
        <taxon>Embryophyta</taxon>
        <taxon>Tracheophyta</taxon>
        <taxon>Polypodiopsida</taxon>
        <taxon>Polypodiidae</taxon>
        <taxon>Polypodiales</taxon>
        <taxon>Pteridineae</taxon>
        <taxon>Pteridaceae</taxon>
        <taxon>Vittarioideae</taxon>
        <taxon>Adiantum</taxon>
    </lineage>
</organism>
<feature type="compositionally biased region" description="Polar residues" evidence="1">
    <location>
        <begin position="1"/>
        <end position="11"/>
    </location>
</feature>